<dbReference type="STRING" id="546874.SAMN04488544_1166"/>
<feature type="domain" description="ABM" evidence="1">
    <location>
        <begin position="22"/>
        <end position="90"/>
    </location>
</feature>
<protein>
    <submittedName>
        <fullName evidence="2">Quinol monooxygenase YgiN</fullName>
    </submittedName>
</protein>
<dbReference type="Gene3D" id="3.30.70.100">
    <property type="match status" value="1"/>
</dbReference>
<keyword evidence="2" id="KW-0560">Oxidoreductase</keyword>
<evidence type="ECO:0000259" key="1">
    <source>
        <dbReference type="Pfam" id="PF03992"/>
    </source>
</evidence>
<sequence>MRCGALLTQRDRYRRDVAITSLLELHLAPDAPDDVERRVTAILSQTRARPGLVSADVLRDLEDPLHLVVVEVWESVEADDAYRAWRATPEGANELGALTGGRIALARYEPTTI</sequence>
<dbReference type="AlphaFoldDB" id="A0A1H2M213"/>
<dbReference type="Pfam" id="PF03992">
    <property type="entry name" value="ABM"/>
    <property type="match status" value="1"/>
</dbReference>
<accession>A0A1H2M213</accession>
<evidence type="ECO:0000313" key="3">
    <source>
        <dbReference type="Proteomes" id="UP000198825"/>
    </source>
</evidence>
<keyword evidence="2" id="KW-0503">Monooxygenase</keyword>
<evidence type="ECO:0000313" key="2">
    <source>
        <dbReference type="EMBL" id="SDU86546.1"/>
    </source>
</evidence>
<dbReference type="InterPro" id="IPR007138">
    <property type="entry name" value="ABM_dom"/>
</dbReference>
<organism evidence="2 3">
    <name type="scientific">Microlunatus sagamiharensis</name>
    <dbReference type="NCBI Taxonomy" id="546874"/>
    <lineage>
        <taxon>Bacteria</taxon>
        <taxon>Bacillati</taxon>
        <taxon>Actinomycetota</taxon>
        <taxon>Actinomycetes</taxon>
        <taxon>Propionibacteriales</taxon>
        <taxon>Propionibacteriaceae</taxon>
        <taxon>Microlunatus</taxon>
    </lineage>
</organism>
<dbReference type="EMBL" id="LT629799">
    <property type="protein sequence ID" value="SDU86546.1"/>
    <property type="molecule type" value="Genomic_DNA"/>
</dbReference>
<dbReference type="GO" id="GO:0004497">
    <property type="term" value="F:monooxygenase activity"/>
    <property type="evidence" value="ECO:0007669"/>
    <property type="project" value="UniProtKB-KW"/>
</dbReference>
<name>A0A1H2M213_9ACTN</name>
<gene>
    <name evidence="2" type="ORF">SAMN04488544_1166</name>
</gene>
<keyword evidence="3" id="KW-1185">Reference proteome</keyword>
<reference evidence="3" key="1">
    <citation type="submission" date="2016-10" db="EMBL/GenBank/DDBJ databases">
        <authorList>
            <person name="Varghese N."/>
            <person name="Submissions S."/>
        </authorList>
    </citation>
    <scope>NUCLEOTIDE SEQUENCE [LARGE SCALE GENOMIC DNA]</scope>
    <source>
        <strain evidence="3">DSM 21743</strain>
    </source>
</reference>
<dbReference type="InterPro" id="IPR011008">
    <property type="entry name" value="Dimeric_a/b-barrel"/>
</dbReference>
<proteinExistence type="predicted"/>
<dbReference type="SUPFAM" id="SSF54909">
    <property type="entry name" value="Dimeric alpha+beta barrel"/>
    <property type="match status" value="1"/>
</dbReference>
<dbReference type="Proteomes" id="UP000198825">
    <property type="component" value="Chromosome I"/>
</dbReference>